<evidence type="ECO:0000256" key="10">
    <source>
        <dbReference type="ARBA" id="ARBA00023237"/>
    </source>
</evidence>
<sequence length="567" mass="61779">MYGAQETAGWRRGLSGLVLGLGLSQAAAQSGDDDLDALFGAPDNQPRATASPTPPPQREAAAITLEEEPTPSARPAQRGRVLEEIIVTAQKREQSLTDVPISVSALSGEKLRDAGIENLSDLSEYAPNFKLVEGGLVPLIYMRGVGSGSNQGFEMSVGLYNDGIHLGRPHLTLAAFLDVERIEVLKGPQSILFGKNAIAGAMNVTSGQPRDSFDASLSASWFEPFEDRELSGFATGPLSDTLNGRVALRWRDEGGYVYNRGQQRDDPQLEELAGRGTLQWTPSDEAQFTLKFEHSGRDSTGRTYQIVDNGILTESENNQAGLDDMRETNEDEFMELVNDSITLNGRIDIGEHTLELVSGFTTYDQIDAFDADSSGVDTIFLIGQEDYSQFSQEIRWVSPPGEHFDFIAGAFYQQAEQEFNEFGDLKVRTGTLEFAALPGELIDIVAQAGPANTVVVISADLARLFTVDSRSSSLFAQGTWHFAQDWRLTAGARYVHETKDGYRNLEAYQPGTEQDVDPVTAAALAQLKIEAHTLSGKRESNTLLPSINLQHDLNDAVMLYCAPSATV</sequence>
<evidence type="ECO:0000256" key="6">
    <source>
        <dbReference type="ARBA" id="ARBA00023004"/>
    </source>
</evidence>
<dbReference type="EMBL" id="AQQV01000003">
    <property type="protein sequence ID" value="ORE86457.1"/>
    <property type="molecule type" value="Genomic_DNA"/>
</dbReference>
<accession>A0A1Y1SCT1</accession>
<dbReference type="InterPro" id="IPR012910">
    <property type="entry name" value="Plug_dom"/>
</dbReference>
<evidence type="ECO:0000256" key="11">
    <source>
        <dbReference type="PROSITE-ProRule" id="PRU01360"/>
    </source>
</evidence>
<dbReference type="GO" id="GO:0006826">
    <property type="term" value="P:iron ion transport"/>
    <property type="evidence" value="ECO:0007669"/>
    <property type="project" value="UniProtKB-KW"/>
</dbReference>
<evidence type="ECO:0000313" key="17">
    <source>
        <dbReference type="Proteomes" id="UP000192342"/>
    </source>
</evidence>
<evidence type="ECO:0000256" key="2">
    <source>
        <dbReference type="ARBA" id="ARBA00022448"/>
    </source>
</evidence>
<dbReference type="Proteomes" id="UP000192342">
    <property type="component" value="Unassembled WGS sequence"/>
</dbReference>
<feature type="region of interest" description="Disordered" evidence="13">
    <location>
        <begin position="33"/>
        <end position="58"/>
    </location>
</feature>
<protein>
    <submittedName>
        <fullName evidence="16">TonB-dependent receptor</fullName>
    </submittedName>
</protein>
<keyword evidence="16" id="KW-0675">Receptor</keyword>
<evidence type="ECO:0000259" key="15">
    <source>
        <dbReference type="Pfam" id="PF07715"/>
    </source>
</evidence>
<gene>
    <name evidence="16" type="ORF">ATO7_14208</name>
</gene>
<dbReference type="RefSeq" id="WP_083562817.1">
    <property type="nucleotide sequence ID" value="NZ_AQQV01000003.1"/>
</dbReference>
<comment type="similarity">
    <text evidence="11 12">Belongs to the TonB-dependent receptor family.</text>
</comment>
<keyword evidence="10 11" id="KW-0998">Cell outer membrane</keyword>
<evidence type="ECO:0000256" key="5">
    <source>
        <dbReference type="ARBA" id="ARBA00022692"/>
    </source>
</evidence>
<dbReference type="AlphaFoldDB" id="A0A1Y1SCT1"/>
<comment type="caution">
    <text evidence="16">The sequence shown here is derived from an EMBL/GenBank/DDBJ whole genome shotgun (WGS) entry which is preliminary data.</text>
</comment>
<dbReference type="InterPro" id="IPR039426">
    <property type="entry name" value="TonB-dep_rcpt-like"/>
</dbReference>
<keyword evidence="6" id="KW-0408">Iron</keyword>
<feature type="domain" description="TonB-dependent receptor-like beta-barrel" evidence="14">
    <location>
        <begin position="296"/>
        <end position="560"/>
    </location>
</feature>
<comment type="subcellular location">
    <subcellularLocation>
        <location evidence="1 11">Cell outer membrane</location>
        <topology evidence="1 11">Multi-pass membrane protein</topology>
    </subcellularLocation>
</comment>
<keyword evidence="9 11" id="KW-0472">Membrane</keyword>
<evidence type="ECO:0000256" key="8">
    <source>
        <dbReference type="ARBA" id="ARBA00023077"/>
    </source>
</evidence>
<evidence type="ECO:0000313" key="16">
    <source>
        <dbReference type="EMBL" id="ORE86457.1"/>
    </source>
</evidence>
<dbReference type="Gene3D" id="2.40.170.20">
    <property type="entry name" value="TonB-dependent receptor, beta-barrel domain"/>
    <property type="match status" value="1"/>
</dbReference>
<dbReference type="Pfam" id="PF00593">
    <property type="entry name" value="TonB_dep_Rec_b-barrel"/>
    <property type="match status" value="1"/>
</dbReference>
<dbReference type="InterPro" id="IPR000531">
    <property type="entry name" value="Beta-barrel_TonB"/>
</dbReference>
<dbReference type="PANTHER" id="PTHR32552:SF81">
    <property type="entry name" value="TONB-DEPENDENT OUTER MEMBRANE RECEPTOR"/>
    <property type="match status" value="1"/>
</dbReference>
<dbReference type="Pfam" id="PF07715">
    <property type="entry name" value="Plug"/>
    <property type="match status" value="1"/>
</dbReference>
<keyword evidence="17" id="KW-1185">Reference proteome</keyword>
<evidence type="ECO:0000256" key="13">
    <source>
        <dbReference type="SAM" id="MobiDB-lite"/>
    </source>
</evidence>
<evidence type="ECO:0000256" key="12">
    <source>
        <dbReference type="RuleBase" id="RU003357"/>
    </source>
</evidence>
<dbReference type="SUPFAM" id="SSF56935">
    <property type="entry name" value="Porins"/>
    <property type="match status" value="1"/>
</dbReference>
<dbReference type="InterPro" id="IPR036942">
    <property type="entry name" value="Beta-barrel_TonB_sf"/>
</dbReference>
<evidence type="ECO:0000256" key="9">
    <source>
        <dbReference type="ARBA" id="ARBA00023136"/>
    </source>
</evidence>
<dbReference type="PANTHER" id="PTHR32552">
    <property type="entry name" value="FERRICHROME IRON RECEPTOR-RELATED"/>
    <property type="match status" value="1"/>
</dbReference>
<keyword evidence="7" id="KW-0406">Ion transport</keyword>
<keyword evidence="5 11" id="KW-0812">Transmembrane</keyword>
<feature type="domain" description="TonB-dependent receptor plug" evidence="15">
    <location>
        <begin position="96"/>
        <end position="201"/>
    </location>
</feature>
<keyword evidence="2 11" id="KW-0813">Transport</keyword>
<keyword evidence="8 12" id="KW-0798">TonB box</keyword>
<organism evidence="16 17">
    <name type="scientific">Oceanococcus atlanticus</name>
    <dbReference type="NCBI Taxonomy" id="1317117"/>
    <lineage>
        <taxon>Bacteria</taxon>
        <taxon>Pseudomonadati</taxon>
        <taxon>Pseudomonadota</taxon>
        <taxon>Gammaproteobacteria</taxon>
        <taxon>Chromatiales</taxon>
        <taxon>Oceanococcaceae</taxon>
        <taxon>Oceanococcus</taxon>
    </lineage>
</organism>
<keyword evidence="3 11" id="KW-1134">Transmembrane beta strand</keyword>
<evidence type="ECO:0000256" key="1">
    <source>
        <dbReference type="ARBA" id="ARBA00004571"/>
    </source>
</evidence>
<reference evidence="16 17" key="1">
    <citation type="submission" date="2013-04" db="EMBL/GenBank/DDBJ databases">
        <title>Oceanococcus atlanticus 22II-S10r2 Genome Sequencing.</title>
        <authorList>
            <person name="Lai Q."/>
            <person name="Li G."/>
            <person name="Shao Z."/>
        </authorList>
    </citation>
    <scope>NUCLEOTIDE SEQUENCE [LARGE SCALE GENOMIC DNA]</scope>
    <source>
        <strain evidence="16 17">22II-S10r2</strain>
    </source>
</reference>
<dbReference type="PROSITE" id="PS52016">
    <property type="entry name" value="TONB_DEPENDENT_REC_3"/>
    <property type="match status" value="1"/>
</dbReference>
<proteinExistence type="inferred from homology"/>
<evidence type="ECO:0000256" key="4">
    <source>
        <dbReference type="ARBA" id="ARBA00022496"/>
    </source>
</evidence>
<evidence type="ECO:0000256" key="7">
    <source>
        <dbReference type="ARBA" id="ARBA00023065"/>
    </source>
</evidence>
<keyword evidence="4" id="KW-0410">Iron transport</keyword>
<dbReference type="STRING" id="1317117.ATO7_14208"/>
<name>A0A1Y1SCT1_9GAMM</name>
<evidence type="ECO:0000259" key="14">
    <source>
        <dbReference type="Pfam" id="PF00593"/>
    </source>
</evidence>
<evidence type="ECO:0000256" key="3">
    <source>
        <dbReference type="ARBA" id="ARBA00022452"/>
    </source>
</evidence>
<dbReference type="GO" id="GO:0009279">
    <property type="term" value="C:cell outer membrane"/>
    <property type="evidence" value="ECO:0007669"/>
    <property type="project" value="UniProtKB-SubCell"/>
</dbReference>
<dbReference type="OrthoDB" id="9760494at2"/>